<comment type="catalytic activity">
    <reaction evidence="1">
        <text>ATP + protein L-histidine = ADP + protein N-phospho-L-histidine.</text>
        <dbReference type="EC" id="2.7.13.3"/>
    </reaction>
</comment>
<dbReference type="InterPro" id="IPR004358">
    <property type="entry name" value="Sig_transdc_His_kin-like_C"/>
</dbReference>
<dbReference type="PANTHER" id="PTHR45453:SF2">
    <property type="entry name" value="HISTIDINE KINASE"/>
    <property type="match status" value="1"/>
</dbReference>
<dbReference type="EMBL" id="DWWI01000033">
    <property type="protein sequence ID" value="HJC42365.1"/>
    <property type="molecule type" value="Genomic_DNA"/>
</dbReference>
<protein>
    <recommendedName>
        <fullName evidence="3">histidine kinase</fullName>
        <ecNumber evidence="3">2.7.13.3</ecNumber>
    </recommendedName>
</protein>
<dbReference type="GO" id="GO:0004721">
    <property type="term" value="F:phosphoprotein phosphatase activity"/>
    <property type="evidence" value="ECO:0007669"/>
    <property type="project" value="TreeGrafter"/>
</dbReference>
<dbReference type="InterPro" id="IPR036890">
    <property type="entry name" value="HATPase_C_sf"/>
</dbReference>
<dbReference type="Proteomes" id="UP000823895">
    <property type="component" value="Unassembled WGS sequence"/>
</dbReference>
<name>A0A9D2P3V6_9FIRM</name>
<dbReference type="SMART" id="SM00387">
    <property type="entry name" value="HATPase_c"/>
    <property type="match status" value="1"/>
</dbReference>
<reference evidence="13" key="1">
    <citation type="journal article" date="2021" name="PeerJ">
        <title>Extensive microbial diversity within the chicken gut microbiome revealed by metagenomics and culture.</title>
        <authorList>
            <person name="Gilroy R."/>
            <person name="Ravi A."/>
            <person name="Getino M."/>
            <person name="Pursley I."/>
            <person name="Horton D.L."/>
            <person name="Alikhan N.F."/>
            <person name="Baker D."/>
            <person name="Gharbi K."/>
            <person name="Hall N."/>
            <person name="Watson M."/>
            <person name="Adriaenssens E.M."/>
            <person name="Foster-Nyarko E."/>
            <person name="Jarju S."/>
            <person name="Secka A."/>
            <person name="Antonio M."/>
            <person name="Oren A."/>
            <person name="Chaudhuri R.R."/>
            <person name="La Ragione R."/>
            <person name="Hildebrand F."/>
            <person name="Pallen M.J."/>
        </authorList>
    </citation>
    <scope>NUCLEOTIDE SEQUENCE</scope>
    <source>
        <strain evidence="13">CHK165-2605</strain>
    </source>
</reference>
<dbReference type="InterPro" id="IPR050351">
    <property type="entry name" value="BphY/WalK/GraS-like"/>
</dbReference>
<evidence type="ECO:0000259" key="12">
    <source>
        <dbReference type="PROSITE" id="PS50109"/>
    </source>
</evidence>
<evidence type="ECO:0000256" key="9">
    <source>
        <dbReference type="ARBA" id="ARBA00023012"/>
    </source>
</evidence>
<dbReference type="Pfam" id="PF02518">
    <property type="entry name" value="HATPase_c"/>
    <property type="match status" value="1"/>
</dbReference>
<dbReference type="GO" id="GO:0005886">
    <property type="term" value="C:plasma membrane"/>
    <property type="evidence" value="ECO:0007669"/>
    <property type="project" value="UniProtKB-SubCell"/>
</dbReference>
<dbReference type="InterPro" id="IPR003594">
    <property type="entry name" value="HATPase_dom"/>
</dbReference>
<evidence type="ECO:0000256" key="11">
    <source>
        <dbReference type="SAM" id="Phobius"/>
    </source>
</evidence>
<evidence type="ECO:0000313" key="14">
    <source>
        <dbReference type="Proteomes" id="UP000823895"/>
    </source>
</evidence>
<evidence type="ECO:0000256" key="4">
    <source>
        <dbReference type="ARBA" id="ARBA00022475"/>
    </source>
</evidence>
<dbReference type="Gene3D" id="3.30.565.10">
    <property type="entry name" value="Histidine kinase-like ATPase, C-terminal domain"/>
    <property type="match status" value="1"/>
</dbReference>
<evidence type="ECO:0000256" key="10">
    <source>
        <dbReference type="ARBA" id="ARBA00023136"/>
    </source>
</evidence>
<sequence>MRNRLLYLSRYLPWLALLLGLDAVSALLLWLSEAEAFGALIPLILLGTVLLFFVTAFVLIRVEQKRENAFHAFLNNPDLINEENLIRTVSASKRESVRLLGTVLREKDLACSRAKAAAEDYEEYVEAWAHETKTPLSLLTMVLDNQGKEIPAPAAFKLEYVRSRLQEYISQILYYARLKSGRKDYLFEYVDLNDCIGEVLEDYSLLLKEKNFKITVQVPELSVYTDRRGIEFLLGQIVSNTVKYCTVMSGNTAKAADTEKYDSADREKRPELKITLEQSETEDVLRIQDNGIGVKECDLPYIFEKGFTGDSENSGKKATGMGLYLSKKMADDLKLGLEAASERGAGFEMAIRFPRV</sequence>
<dbReference type="InterPro" id="IPR036097">
    <property type="entry name" value="HisK_dim/P_sf"/>
</dbReference>
<keyword evidence="10 11" id="KW-0472">Membrane</keyword>
<evidence type="ECO:0000256" key="6">
    <source>
        <dbReference type="ARBA" id="ARBA00022692"/>
    </source>
</evidence>
<evidence type="ECO:0000313" key="13">
    <source>
        <dbReference type="EMBL" id="HJC42365.1"/>
    </source>
</evidence>
<evidence type="ECO:0000256" key="2">
    <source>
        <dbReference type="ARBA" id="ARBA00004651"/>
    </source>
</evidence>
<keyword evidence="6 11" id="KW-0812">Transmembrane</keyword>
<evidence type="ECO:0000256" key="5">
    <source>
        <dbReference type="ARBA" id="ARBA00022679"/>
    </source>
</evidence>
<feature type="domain" description="Histidine kinase" evidence="12">
    <location>
        <begin position="127"/>
        <end position="356"/>
    </location>
</feature>
<reference evidence="13" key="2">
    <citation type="submission" date="2021-04" db="EMBL/GenBank/DDBJ databases">
        <authorList>
            <person name="Gilroy R."/>
        </authorList>
    </citation>
    <scope>NUCLEOTIDE SEQUENCE</scope>
    <source>
        <strain evidence="13">CHK165-2605</strain>
    </source>
</reference>
<proteinExistence type="predicted"/>
<dbReference type="PRINTS" id="PR00344">
    <property type="entry name" value="BCTRLSENSOR"/>
</dbReference>
<keyword evidence="5" id="KW-0808">Transferase</keyword>
<dbReference type="InterPro" id="IPR005467">
    <property type="entry name" value="His_kinase_dom"/>
</dbReference>
<accession>A0A9D2P3V6</accession>
<feature type="transmembrane region" description="Helical" evidence="11">
    <location>
        <begin position="12"/>
        <end position="31"/>
    </location>
</feature>
<dbReference type="SUPFAM" id="SSF55874">
    <property type="entry name" value="ATPase domain of HSP90 chaperone/DNA topoisomerase II/histidine kinase"/>
    <property type="match status" value="1"/>
</dbReference>
<gene>
    <name evidence="13" type="ORF">H9756_01555</name>
</gene>
<evidence type="ECO:0000256" key="1">
    <source>
        <dbReference type="ARBA" id="ARBA00000085"/>
    </source>
</evidence>
<dbReference type="EC" id="2.7.13.3" evidence="3"/>
<organism evidence="13 14">
    <name type="scientific">Candidatus Mediterraneibacter gallistercoris</name>
    <dbReference type="NCBI Taxonomy" id="2838671"/>
    <lineage>
        <taxon>Bacteria</taxon>
        <taxon>Bacillati</taxon>
        <taxon>Bacillota</taxon>
        <taxon>Clostridia</taxon>
        <taxon>Lachnospirales</taxon>
        <taxon>Lachnospiraceae</taxon>
        <taxon>Mediterraneibacter</taxon>
    </lineage>
</organism>
<evidence type="ECO:0000256" key="8">
    <source>
        <dbReference type="ARBA" id="ARBA00022989"/>
    </source>
</evidence>
<evidence type="ECO:0000256" key="3">
    <source>
        <dbReference type="ARBA" id="ARBA00012438"/>
    </source>
</evidence>
<dbReference type="GO" id="GO:0000155">
    <property type="term" value="F:phosphorelay sensor kinase activity"/>
    <property type="evidence" value="ECO:0007669"/>
    <property type="project" value="InterPro"/>
</dbReference>
<dbReference type="AlphaFoldDB" id="A0A9D2P3V6"/>
<keyword evidence="4" id="KW-1003">Cell membrane</keyword>
<feature type="transmembrane region" description="Helical" evidence="11">
    <location>
        <begin position="37"/>
        <end position="60"/>
    </location>
</feature>
<evidence type="ECO:0000256" key="7">
    <source>
        <dbReference type="ARBA" id="ARBA00022777"/>
    </source>
</evidence>
<keyword evidence="7 13" id="KW-0418">Kinase</keyword>
<dbReference type="PANTHER" id="PTHR45453">
    <property type="entry name" value="PHOSPHATE REGULON SENSOR PROTEIN PHOR"/>
    <property type="match status" value="1"/>
</dbReference>
<dbReference type="GO" id="GO:0016036">
    <property type="term" value="P:cellular response to phosphate starvation"/>
    <property type="evidence" value="ECO:0007669"/>
    <property type="project" value="TreeGrafter"/>
</dbReference>
<comment type="subcellular location">
    <subcellularLocation>
        <location evidence="2">Cell membrane</location>
        <topology evidence="2">Multi-pass membrane protein</topology>
    </subcellularLocation>
</comment>
<dbReference type="SUPFAM" id="SSF47384">
    <property type="entry name" value="Homodimeric domain of signal transducing histidine kinase"/>
    <property type="match status" value="1"/>
</dbReference>
<keyword evidence="8 11" id="KW-1133">Transmembrane helix</keyword>
<keyword evidence="9" id="KW-0902">Two-component regulatory system</keyword>
<comment type="caution">
    <text evidence="13">The sequence shown here is derived from an EMBL/GenBank/DDBJ whole genome shotgun (WGS) entry which is preliminary data.</text>
</comment>
<dbReference type="PROSITE" id="PS50109">
    <property type="entry name" value="HIS_KIN"/>
    <property type="match status" value="1"/>
</dbReference>